<comment type="similarity">
    <text evidence="1">Belongs to the LEA type 2 family.</text>
</comment>
<reference evidence="4 5" key="1">
    <citation type="submission" date="2019-07" db="EMBL/GenBank/DDBJ databases">
        <title>Genome sequencing of 100 strains of the haloalkaliphilic chemolithoautotrophic sulfur-oxidizing bacterium Thioalkalivibrio.</title>
        <authorList>
            <person name="Muyzer G."/>
        </authorList>
    </citation>
    <scope>NUCLEOTIDE SEQUENCE [LARGE SCALE GENOMIC DNA]</scope>
    <source>
        <strain evidence="4 5">ASO4-4</strain>
    </source>
</reference>
<dbReference type="PANTHER" id="PTHR31459:SF2">
    <property type="entry name" value="OS03G0843300 PROTEIN"/>
    <property type="match status" value="1"/>
</dbReference>
<gene>
    <name evidence="4" type="ORF">LZ24_00018</name>
</gene>
<dbReference type="InterPro" id="IPR045043">
    <property type="entry name" value="Lea14-like"/>
</dbReference>
<dbReference type="PANTHER" id="PTHR31459">
    <property type="match status" value="1"/>
</dbReference>
<dbReference type="Proteomes" id="UP000318307">
    <property type="component" value="Unassembled WGS sequence"/>
</dbReference>
<evidence type="ECO:0000313" key="5">
    <source>
        <dbReference type="Proteomes" id="UP000318307"/>
    </source>
</evidence>
<evidence type="ECO:0000313" key="4">
    <source>
        <dbReference type="EMBL" id="TWI77218.1"/>
    </source>
</evidence>
<evidence type="ECO:0000259" key="3">
    <source>
        <dbReference type="SMART" id="SM00769"/>
    </source>
</evidence>
<feature type="domain" description="Water stress and hypersensitive response" evidence="3">
    <location>
        <begin position="162"/>
        <end position="280"/>
    </location>
</feature>
<feature type="signal peptide" evidence="2">
    <location>
        <begin position="1"/>
        <end position="25"/>
    </location>
</feature>
<dbReference type="Gene3D" id="2.60.40.1820">
    <property type="match status" value="2"/>
</dbReference>
<dbReference type="GO" id="GO:0009269">
    <property type="term" value="P:response to desiccation"/>
    <property type="evidence" value="ECO:0007669"/>
    <property type="project" value="InterPro"/>
</dbReference>
<sequence>MKKQVFKYMVVAGFVMLSVSGCALLQDTGVWQQPEARVTDMRLTGLTMQGASLGLEMEVFNPNPYSIHLGALDYSLDIQEARVLSGEQTEGTRLDAGQRRKLILPLELEFGELAKLLQNFKDMQSVTCRFAGGMRFEIPVAGMIRVPLSAETEIPVPEFPGIRVVGMSLEHLTLGGAEMKLRLAIQNPNNFTLMLEQFSYSLVLNGSPVAGGQVDRKLAWDAGVEGELEIPLRLSFSEAGLALYNVLRRSGELDYRFGFESEMGSSLPALKSIPFKTAQQGRVTLTR</sequence>
<keyword evidence="5" id="KW-1185">Reference proteome</keyword>
<evidence type="ECO:0000256" key="2">
    <source>
        <dbReference type="SAM" id="SignalP"/>
    </source>
</evidence>
<keyword evidence="2" id="KW-0732">Signal</keyword>
<comment type="caution">
    <text evidence="4">The sequence shown here is derived from an EMBL/GenBank/DDBJ whole genome shotgun (WGS) entry which is preliminary data.</text>
</comment>
<accession>A0A562S7I2</accession>
<dbReference type="EMBL" id="VLLC01000001">
    <property type="protein sequence ID" value="TWI77218.1"/>
    <property type="molecule type" value="Genomic_DNA"/>
</dbReference>
<evidence type="ECO:0000256" key="1">
    <source>
        <dbReference type="ARBA" id="ARBA00005960"/>
    </source>
</evidence>
<dbReference type="InterPro" id="IPR004864">
    <property type="entry name" value="LEA_2"/>
</dbReference>
<dbReference type="SUPFAM" id="SSF117070">
    <property type="entry name" value="LEA14-like"/>
    <property type="match status" value="2"/>
</dbReference>
<dbReference type="SMART" id="SM00769">
    <property type="entry name" value="WHy"/>
    <property type="match status" value="2"/>
</dbReference>
<dbReference type="PROSITE" id="PS51257">
    <property type="entry name" value="PROKAR_LIPOPROTEIN"/>
    <property type="match status" value="1"/>
</dbReference>
<dbReference type="RefSeq" id="WP_144681061.1">
    <property type="nucleotide sequence ID" value="NZ_VLLC01000001.1"/>
</dbReference>
<dbReference type="AlphaFoldDB" id="A0A562S7I2"/>
<proteinExistence type="inferred from homology"/>
<dbReference type="InterPro" id="IPR013990">
    <property type="entry name" value="WHy-dom"/>
</dbReference>
<name>A0A562S7I2_9BACT</name>
<organism evidence="4 5">
    <name type="scientific">Desulfobotulus alkaliphilus</name>
    <dbReference type="NCBI Taxonomy" id="622671"/>
    <lineage>
        <taxon>Bacteria</taxon>
        <taxon>Pseudomonadati</taxon>
        <taxon>Thermodesulfobacteriota</taxon>
        <taxon>Desulfobacteria</taxon>
        <taxon>Desulfobacterales</taxon>
        <taxon>Desulfobacteraceae</taxon>
        <taxon>Desulfobotulus</taxon>
    </lineage>
</organism>
<feature type="domain" description="Water stress and hypersensitive response" evidence="3">
    <location>
        <begin position="36"/>
        <end position="153"/>
    </location>
</feature>
<dbReference type="Pfam" id="PF03168">
    <property type="entry name" value="LEA_2"/>
    <property type="match status" value="2"/>
</dbReference>
<feature type="chain" id="PRO_5021898825" evidence="2">
    <location>
        <begin position="26"/>
        <end position="287"/>
    </location>
</feature>
<dbReference type="OrthoDB" id="5503935at2"/>
<protein>
    <submittedName>
        <fullName evidence="4">LEA14-like dessication related protein</fullName>
    </submittedName>
</protein>